<dbReference type="RefSeq" id="WP_101780647.1">
    <property type="nucleotide sequence ID" value="NZ_CP025543.1"/>
</dbReference>
<keyword evidence="2" id="KW-1133">Transmembrane helix</keyword>
<feature type="coiled-coil region" evidence="1">
    <location>
        <begin position="178"/>
        <end position="234"/>
    </location>
</feature>
<evidence type="ECO:0000313" key="4">
    <source>
        <dbReference type="Proteomes" id="UP000234790"/>
    </source>
</evidence>
<dbReference type="OrthoDB" id="389620at2"/>
<sequence>MKFNLLKEFNESRTPFFKSFGFLMIESIIPGIIVWFTVGFDFSFTLNTKLPNPHVGYVALICLLYFIYSFLITYVFYKLKWHESDNITFSQLSSIIFICIIMFGSFIDKWPMSVLLRIVLILLVVVVLTPITVFFATLIRNNDLKRKDDLEKIYEAYKKGDLIPNNKLLKAQRYQKFLLKKEIKKQELEKFKIELEEKIRKELEFKEVQEKEKIYKINKKLDEKENKKREKEKQKD</sequence>
<organism evidence="3 4">
    <name type="scientific">Spiroplasma monobiae MQ-1</name>
    <dbReference type="NCBI Taxonomy" id="1336748"/>
    <lineage>
        <taxon>Bacteria</taxon>
        <taxon>Bacillati</taxon>
        <taxon>Mycoplasmatota</taxon>
        <taxon>Mollicutes</taxon>
        <taxon>Entomoplasmatales</taxon>
        <taxon>Spiroplasmataceae</taxon>
        <taxon>Spiroplasma</taxon>
    </lineage>
</organism>
<evidence type="ECO:0000256" key="2">
    <source>
        <dbReference type="SAM" id="Phobius"/>
    </source>
</evidence>
<feature type="transmembrane region" description="Helical" evidence="2">
    <location>
        <begin position="58"/>
        <end position="77"/>
    </location>
</feature>
<dbReference type="Proteomes" id="UP000234790">
    <property type="component" value="Chromosome"/>
</dbReference>
<dbReference type="KEGG" id="smoo:SMONO_v1c03370"/>
<feature type="transmembrane region" description="Helical" evidence="2">
    <location>
        <begin position="20"/>
        <end position="38"/>
    </location>
</feature>
<protein>
    <recommendedName>
        <fullName evidence="5">Transmembrane protein</fullName>
    </recommendedName>
</protein>
<feature type="transmembrane region" description="Helical" evidence="2">
    <location>
        <begin position="89"/>
        <end position="108"/>
    </location>
</feature>
<proteinExistence type="predicted"/>
<evidence type="ECO:0000313" key="3">
    <source>
        <dbReference type="EMBL" id="AUM62586.1"/>
    </source>
</evidence>
<keyword evidence="2" id="KW-0812">Transmembrane</keyword>
<gene>
    <name evidence="3" type="ORF">SMONO_v1c03370</name>
</gene>
<evidence type="ECO:0008006" key="5">
    <source>
        <dbReference type="Google" id="ProtNLM"/>
    </source>
</evidence>
<name>A0A2K9LU48_SPISQ</name>
<keyword evidence="1" id="KW-0175">Coiled coil</keyword>
<evidence type="ECO:0000256" key="1">
    <source>
        <dbReference type="SAM" id="Coils"/>
    </source>
</evidence>
<accession>A0A2K9LU48</accession>
<keyword evidence="4" id="KW-1185">Reference proteome</keyword>
<feature type="transmembrane region" description="Helical" evidence="2">
    <location>
        <begin position="114"/>
        <end position="139"/>
    </location>
</feature>
<dbReference type="EMBL" id="CP025543">
    <property type="protein sequence ID" value="AUM62586.1"/>
    <property type="molecule type" value="Genomic_DNA"/>
</dbReference>
<keyword evidence="2" id="KW-0472">Membrane</keyword>
<dbReference type="NCBIfam" id="NF046003">
    <property type="entry name" value="DxFTY_mem_plasm"/>
    <property type="match status" value="1"/>
</dbReference>
<dbReference type="AlphaFoldDB" id="A0A2K9LU48"/>
<reference evidence="3 4" key="1">
    <citation type="submission" date="2017-12" db="EMBL/GenBank/DDBJ databases">
        <title>Complete genome sequence of Spiroplasma monobiae MQ-1 (ATCC 33825).</title>
        <authorList>
            <person name="Tsai Y.-M."/>
            <person name="Lo W.-S."/>
            <person name="Wu P.-S."/>
            <person name="Cho S.-T."/>
            <person name="Kuo C.-H."/>
        </authorList>
    </citation>
    <scope>NUCLEOTIDE SEQUENCE [LARGE SCALE GENOMIC DNA]</scope>
    <source>
        <strain evidence="3 4">MQ-1</strain>
    </source>
</reference>